<protein>
    <submittedName>
        <fullName evidence="7">ABC transporter substrate-binding protein</fullName>
    </submittedName>
</protein>
<evidence type="ECO:0000256" key="5">
    <source>
        <dbReference type="SAM" id="Coils"/>
    </source>
</evidence>
<evidence type="ECO:0000256" key="3">
    <source>
        <dbReference type="ARBA" id="ARBA00022448"/>
    </source>
</evidence>
<accession>A0A3B0CJQ2</accession>
<reference evidence="7 8" key="1">
    <citation type="journal article" date="2007" name="Int. J. Syst. Evol. Microbiol.">
        <title>Paenibacillus ginsengarvi sp. nov., isolated from soil from ginseng cultivation.</title>
        <authorList>
            <person name="Yoon M.H."/>
            <person name="Ten L.N."/>
            <person name="Im W.T."/>
        </authorList>
    </citation>
    <scope>NUCLEOTIDE SEQUENCE [LARGE SCALE GENOMIC DNA]</scope>
    <source>
        <strain evidence="7 8">KCTC 13059</strain>
    </source>
</reference>
<evidence type="ECO:0000256" key="2">
    <source>
        <dbReference type="ARBA" id="ARBA00008814"/>
    </source>
</evidence>
<dbReference type="GO" id="GO:0030288">
    <property type="term" value="C:outer membrane-bounded periplasmic space"/>
    <property type="evidence" value="ECO:0007669"/>
    <property type="project" value="TreeGrafter"/>
</dbReference>
<gene>
    <name evidence="7" type="ORF">D7M11_13225</name>
</gene>
<keyword evidence="5" id="KW-0175">Coiled coil</keyword>
<comment type="subcellular location">
    <subcellularLocation>
        <location evidence="1">Cell envelope</location>
    </subcellularLocation>
</comment>
<dbReference type="PROSITE" id="PS50983">
    <property type="entry name" value="FE_B12_PBP"/>
    <property type="match status" value="1"/>
</dbReference>
<evidence type="ECO:0000259" key="6">
    <source>
        <dbReference type="PROSITE" id="PS50983"/>
    </source>
</evidence>
<dbReference type="Proteomes" id="UP000282311">
    <property type="component" value="Unassembled WGS sequence"/>
</dbReference>
<dbReference type="AlphaFoldDB" id="A0A3B0CJQ2"/>
<name>A0A3B0CJQ2_9BACL</name>
<dbReference type="OrthoDB" id="2417096at2"/>
<comment type="similarity">
    <text evidence="2">Belongs to the bacterial solute-binding protein 8 family.</text>
</comment>
<sequence length="347" mass="37316">MRICSGDRSETILEGNHVFKKLTSKKKSIAALLSLTLLATGLAACGSGSSNTDAGGSGNTSVQPGATTAERKMTDGLGHVVTVPAKPQKIIASYLEDYLVALGVKPAAQWSVANGIQVYLQQTLEGVPTIPYDLPFEAVLSFQPDLLLIGSNGTVEGDKYERYAKIAPTFVLGDDILKDWRKTLLKIGDVLNKSDEAKKALDQYERKAAEAKAQIQSKLPDKSVAAIWLVKNSFFVVSDKLSSGAVLYNDLGFKVPSVVKEASASGTANWNPISLEKLAGLDADHLILINSDKDTGSAALNDPIWKTIKAVKTGNVYEYPRTASWLYYGPIASSQMIDHVLKDIVNK</sequence>
<evidence type="ECO:0000313" key="7">
    <source>
        <dbReference type="EMBL" id="RKN84557.1"/>
    </source>
</evidence>
<proteinExistence type="inferred from homology"/>
<dbReference type="GO" id="GO:1901678">
    <property type="term" value="P:iron coordination entity transport"/>
    <property type="evidence" value="ECO:0007669"/>
    <property type="project" value="UniProtKB-ARBA"/>
</dbReference>
<keyword evidence="4" id="KW-0732">Signal</keyword>
<feature type="coiled-coil region" evidence="5">
    <location>
        <begin position="187"/>
        <end position="214"/>
    </location>
</feature>
<dbReference type="Pfam" id="PF01497">
    <property type="entry name" value="Peripla_BP_2"/>
    <property type="match status" value="1"/>
</dbReference>
<keyword evidence="8" id="KW-1185">Reference proteome</keyword>
<feature type="domain" description="Fe/B12 periplasmic-binding" evidence="6">
    <location>
        <begin position="79"/>
        <end position="347"/>
    </location>
</feature>
<evidence type="ECO:0000256" key="1">
    <source>
        <dbReference type="ARBA" id="ARBA00004196"/>
    </source>
</evidence>
<organism evidence="7 8">
    <name type="scientific">Paenibacillus ginsengarvi</name>
    <dbReference type="NCBI Taxonomy" id="400777"/>
    <lineage>
        <taxon>Bacteria</taxon>
        <taxon>Bacillati</taxon>
        <taxon>Bacillota</taxon>
        <taxon>Bacilli</taxon>
        <taxon>Bacillales</taxon>
        <taxon>Paenibacillaceae</taxon>
        <taxon>Paenibacillus</taxon>
    </lineage>
</organism>
<dbReference type="Gene3D" id="3.40.50.1980">
    <property type="entry name" value="Nitrogenase molybdenum iron protein domain"/>
    <property type="match status" value="2"/>
</dbReference>
<dbReference type="InterPro" id="IPR051313">
    <property type="entry name" value="Bact_iron-sidero_bind"/>
</dbReference>
<dbReference type="EMBL" id="RBAH01000008">
    <property type="protein sequence ID" value="RKN84557.1"/>
    <property type="molecule type" value="Genomic_DNA"/>
</dbReference>
<dbReference type="PANTHER" id="PTHR30532">
    <property type="entry name" value="IRON III DICITRATE-BINDING PERIPLASMIC PROTEIN"/>
    <property type="match status" value="1"/>
</dbReference>
<evidence type="ECO:0000256" key="4">
    <source>
        <dbReference type="ARBA" id="ARBA00022729"/>
    </source>
</evidence>
<keyword evidence="3" id="KW-0813">Transport</keyword>
<dbReference type="InterPro" id="IPR002491">
    <property type="entry name" value="ABC_transptr_periplasmic_BD"/>
</dbReference>
<comment type="caution">
    <text evidence="7">The sequence shown here is derived from an EMBL/GenBank/DDBJ whole genome shotgun (WGS) entry which is preliminary data.</text>
</comment>
<dbReference type="PANTHER" id="PTHR30532:SF1">
    <property type="entry name" value="IRON(3+)-HYDROXAMATE-BINDING PROTEIN FHUD"/>
    <property type="match status" value="1"/>
</dbReference>
<evidence type="ECO:0000313" key="8">
    <source>
        <dbReference type="Proteomes" id="UP000282311"/>
    </source>
</evidence>
<dbReference type="SUPFAM" id="SSF53807">
    <property type="entry name" value="Helical backbone' metal receptor"/>
    <property type="match status" value="1"/>
</dbReference>